<evidence type="ECO:0008006" key="7">
    <source>
        <dbReference type="Google" id="ProtNLM"/>
    </source>
</evidence>
<evidence type="ECO:0000313" key="6">
    <source>
        <dbReference type="Proteomes" id="UP000317238"/>
    </source>
</evidence>
<feature type="compositionally biased region" description="Basic residues" evidence="1">
    <location>
        <begin position="18"/>
        <end position="27"/>
    </location>
</feature>
<proteinExistence type="predicted"/>
<protein>
    <recommendedName>
        <fullName evidence="7">DUF1553 domain-containing protein</fullName>
    </recommendedName>
</protein>
<dbReference type="Proteomes" id="UP000317238">
    <property type="component" value="Unassembled WGS sequence"/>
</dbReference>
<keyword evidence="2" id="KW-1133">Transmembrane helix</keyword>
<organism evidence="5 6">
    <name type="scientific">Crateriforma conspicua</name>
    <dbReference type="NCBI Taxonomy" id="2527996"/>
    <lineage>
        <taxon>Bacteria</taxon>
        <taxon>Pseudomonadati</taxon>
        <taxon>Planctomycetota</taxon>
        <taxon>Planctomycetia</taxon>
        <taxon>Planctomycetales</taxon>
        <taxon>Planctomycetaceae</taxon>
        <taxon>Crateriforma</taxon>
    </lineage>
</organism>
<comment type="caution">
    <text evidence="5">The sequence shown here is derived from an EMBL/GenBank/DDBJ whole genome shotgun (WGS) entry which is preliminary data.</text>
</comment>
<dbReference type="Pfam" id="PF07583">
    <property type="entry name" value="PSCyt2"/>
    <property type="match status" value="1"/>
</dbReference>
<feature type="compositionally biased region" description="Polar residues" evidence="1">
    <location>
        <begin position="1"/>
        <end position="12"/>
    </location>
</feature>
<evidence type="ECO:0000259" key="3">
    <source>
        <dbReference type="Pfam" id="PF07583"/>
    </source>
</evidence>
<dbReference type="OrthoDB" id="289126at2"/>
<feature type="domain" description="DUF1549" evidence="3">
    <location>
        <begin position="148"/>
        <end position="271"/>
    </location>
</feature>
<dbReference type="PANTHER" id="PTHR35889">
    <property type="entry name" value="CYCLOINULO-OLIGOSACCHARIDE FRUCTANOTRANSFERASE-RELATED"/>
    <property type="match status" value="1"/>
</dbReference>
<feature type="region of interest" description="Disordered" evidence="1">
    <location>
        <begin position="1"/>
        <end position="27"/>
    </location>
</feature>
<evidence type="ECO:0000256" key="2">
    <source>
        <dbReference type="SAM" id="Phobius"/>
    </source>
</evidence>
<dbReference type="RefSeq" id="WP_146439276.1">
    <property type="nucleotide sequence ID" value="NZ_SJPL01000001.1"/>
</dbReference>
<feature type="region of interest" description="Disordered" evidence="1">
    <location>
        <begin position="95"/>
        <end position="133"/>
    </location>
</feature>
<dbReference type="InterPro" id="IPR011444">
    <property type="entry name" value="DUF1549"/>
</dbReference>
<evidence type="ECO:0000313" key="5">
    <source>
        <dbReference type="EMBL" id="TWT70321.1"/>
    </source>
</evidence>
<accession>A0A5C5Y6Q4</accession>
<feature type="domain" description="DUF1553" evidence="4">
    <location>
        <begin position="372"/>
        <end position="600"/>
    </location>
</feature>
<dbReference type="PANTHER" id="PTHR35889:SF3">
    <property type="entry name" value="F-BOX DOMAIN-CONTAINING PROTEIN"/>
    <property type="match status" value="1"/>
</dbReference>
<name>A0A5C5Y6Q4_9PLAN</name>
<evidence type="ECO:0000256" key="1">
    <source>
        <dbReference type="SAM" id="MobiDB-lite"/>
    </source>
</evidence>
<evidence type="ECO:0000259" key="4">
    <source>
        <dbReference type="Pfam" id="PF07587"/>
    </source>
</evidence>
<feature type="transmembrane region" description="Helical" evidence="2">
    <location>
        <begin position="29"/>
        <end position="54"/>
    </location>
</feature>
<reference evidence="5 6" key="1">
    <citation type="submission" date="2019-02" db="EMBL/GenBank/DDBJ databases">
        <title>Deep-cultivation of Planctomycetes and their phenomic and genomic characterization uncovers novel biology.</title>
        <authorList>
            <person name="Wiegand S."/>
            <person name="Jogler M."/>
            <person name="Boedeker C."/>
            <person name="Pinto D."/>
            <person name="Vollmers J."/>
            <person name="Rivas-Marin E."/>
            <person name="Kohn T."/>
            <person name="Peeters S.H."/>
            <person name="Heuer A."/>
            <person name="Rast P."/>
            <person name="Oberbeckmann S."/>
            <person name="Bunk B."/>
            <person name="Jeske O."/>
            <person name="Meyerdierks A."/>
            <person name="Storesund J.E."/>
            <person name="Kallscheuer N."/>
            <person name="Luecker S."/>
            <person name="Lage O.M."/>
            <person name="Pohl T."/>
            <person name="Merkel B.J."/>
            <person name="Hornburger P."/>
            <person name="Mueller R.-W."/>
            <person name="Bruemmer F."/>
            <person name="Labrenz M."/>
            <person name="Spormann A.M."/>
            <person name="Op Den Camp H."/>
            <person name="Overmann J."/>
            <person name="Amann R."/>
            <person name="Jetten M.S.M."/>
            <person name="Mascher T."/>
            <person name="Medema M.H."/>
            <person name="Devos D.P."/>
            <person name="Kaster A.-K."/>
            <person name="Ovreas L."/>
            <person name="Rohde M."/>
            <person name="Galperin M.Y."/>
            <person name="Jogler C."/>
        </authorList>
    </citation>
    <scope>NUCLEOTIDE SEQUENCE [LARGE SCALE GENOMIC DNA]</scope>
    <source>
        <strain evidence="5 6">Pan14r</strain>
    </source>
</reference>
<keyword evidence="6" id="KW-1185">Reference proteome</keyword>
<dbReference type="Pfam" id="PF07587">
    <property type="entry name" value="PSD1"/>
    <property type="match status" value="1"/>
</dbReference>
<dbReference type="EMBL" id="SJPL01000001">
    <property type="protein sequence ID" value="TWT70321.1"/>
    <property type="molecule type" value="Genomic_DNA"/>
</dbReference>
<sequence>MSTESIVSTDISPFQIRTKPRRKRRPGRWARAVSHWMYSTIAFSLALVLLVVWLQRSPLDVAAPVNPEDQFNGPNPGGPVGNAMVPAGFLSEVTKGGGKVDRSNQKSLGRSLPKTLFDGNTSEKNEAKVAGVESKNAGPAARFEIVNPIDRMILAFLQQQGIQPANRCDDATYLRRVYLDVLGTLPTLSEVRTFLSDPDPEKRSKLVDAVLRRPEYVDYATMRWCDRLRVKAEFPINLWPNAAQAYHHWIHRSIETNQPMDRFAKELLVASGSNFRSPPANFYRALQGNEPGDIATVVALTFLCERLDEWPQAKREGFIQFFSKVGYKPTGEWKEEIVYFDLHQADGEPPQDLKAIFPDGKSVTIPPDVDPRSVFADWLTDPRNSAFAKGIANRLWAHLMGRGIVEPVDHFASDHPPSHPELLDWLAKELIDSGYDIKHLYRLILNSSTYGQSCVPKGDSQQAEHWFACYIPRRMDAEVLIDAICQITGTTETYMSIIPEPYTFLPTDQRAISLPDGSISSSFLEMFGRPARDTGMASERNNRLTAAQTLHLLNSNHIRDKLKKGPAAAKLYKGKTPAPQRLNQIYMTVLSRRPSNDEVMLGEPLCSSPTSGRDLIWALVNCDEFLFRH</sequence>
<gene>
    <name evidence="5" type="ORF">Pan14r_26260</name>
</gene>
<keyword evidence="2" id="KW-0472">Membrane</keyword>
<keyword evidence="2" id="KW-0812">Transmembrane</keyword>
<dbReference type="InterPro" id="IPR022655">
    <property type="entry name" value="DUF1553"/>
</dbReference>
<dbReference type="AlphaFoldDB" id="A0A5C5Y6Q4"/>